<feature type="compositionally biased region" description="Basic and acidic residues" evidence="1">
    <location>
        <begin position="145"/>
        <end position="170"/>
    </location>
</feature>
<keyword evidence="3" id="KW-1185">Reference proteome</keyword>
<evidence type="ECO:0000313" key="3">
    <source>
        <dbReference type="Proteomes" id="UP000799770"/>
    </source>
</evidence>
<protein>
    <submittedName>
        <fullName evidence="2">Uncharacterized protein</fullName>
    </submittedName>
</protein>
<feature type="region of interest" description="Disordered" evidence="1">
    <location>
        <begin position="138"/>
        <end position="170"/>
    </location>
</feature>
<dbReference type="EMBL" id="ML977350">
    <property type="protein sequence ID" value="KAF2107984.1"/>
    <property type="molecule type" value="Genomic_DNA"/>
</dbReference>
<name>A0A6A5YMS1_9PLEO</name>
<sequence>MDCICVAFKSLARAAVPVPNGLKDRILMGFEPVVSSQFPKSNIQPDNVDKAHPTVASRCAENENRPWMTGASCPAVWCCSICNDGSTYAQGPGTSSEANYSRILIYGLHGEVGIAKVIFRYEPIAVIKRGLEPVATLAGPISGQDDQRGSGEPRLGKNSRPREKTDSVVQ</sequence>
<evidence type="ECO:0000256" key="1">
    <source>
        <dbReference type="SAM" id="MobiDB-lite"/>
    </source>
</evidence>
<organism evidence="2 3">
    <name type="scientific">Lophiotrema nucula</name>
    <dbReference type="NCBI Taxonomy" id="690887"/>
    <lineage>
        <taxon>Eukaryota</taxon>
        <taxon>Fungi</taxon>
        <taxon>Dikarya</taxon>
        <taxon>Ascomycota</taxon>
        <taxon>Pezizomycotina</taxon>
        <taxon>Dothideomycetes</taxon>
        <taxon>Pleosporomycetidae</taxon>
        <taxon>Pleosporales</taxon>
        <taxon>Lophiotremataceae</taxon>
        <taxon>Lophiotrema</taxon>
    </lineage>
</organism>
<accession>A0A6A5YMS1</accession>
<gene>
    <name evidence="2" type="ORF">BDV96DRAFT_286500</name>
</gene>
<dbReference type="AlphaFoldDB" id="A0A6A5YMS1"/>
<evidence type="ECO:0000313" key="2">
    <source>
        <dbReference type="EMBL" id="KAF2107984.1"/>
    </source>
</evidence>
<reference evidence="2" key="1">
    <citation type="journal article" date="2020" name="Stud. Mycol.">
        <title>101 Dothideomycetes genomes: a test case for predicting lifestyles and emergence of pathogens.</title>
        <authorList>
            <person name="Haridas S."/>
            <person name="Albert R."/>
            <person name="Binder M."/>
            <person name="Bloem J."/>
            <person name="Labutti K."/>
            <person name="Salamov A."/>
            <person name="Andreopoulos B."/>
            <person name="Baker S."/>
            <person name="Barry K."/>
            <person name="Bills G."/>
            <person name="Bluhm B."/>
            <person name="Cannon C."/>
            <person name="Castanera R."/>
            <person name="Culley D."/>
            <person name="Daum C."/>
            <person name="Ezra D."/>
            <person name="Gonzalez J."/>
            <person name="Henrissat B."/>
            <person name="Kuo A."/>
            <person name="Liang C."/>
            <person name="Lipzen A."/>
            <person name="Lutzoni F."/>
            <person name="Magnuson J."/>
            <person name="Mondo S."/>
            <person name="Nolan M."/>
            <person name="Ohm R."/>
            <person name="Pangilinan J."/>
            <person name="Park H.-J."/>
            <person name="Ramirez L."/>
            <person name="Alfaro M."/>
            <person name="Sun H."/>
            <person name="Tritt A."/>
            <person name="Yoshinaga Y."/>
            <person name="Zwiers L.-H."/>
            <person name="Turgeon B."/>
            <person name="Goodwin S."/>
            <person name="Spatafora J."/>
            <person name="Crous P."/>
            <person name="Grigoriev I."/>
        </authorList>
    </citation>
    <scope>NUCLEOTIDE SEQUENCE</scope>
    <source>
        <strain evidence="2">CBS 627.86</strain>
    </source>
</reference>
<proteinExistence type="predicted"/>
<dbReference type="Proteomes" id="UP000799770">
    <property type="component" value="Unassembled WGS sequence"/>
</dbReference>